<dbReference type="CDD" id="cd06171">
    <property type="entry name" value="Sigma70_r4"/>
    <property type="match status" value="1"/>
</dbReference>
<dbReference type="HOGENOM" id="CLU_047691_3_4_9"/>
<evidence type="ECO:0000256" key="2">
    <source>
        <dbReference type="ARBA" id="ARBA00023015"/>
    </source>
</evidence>
<evidence type="ECO:0000256" key="3">
    <source>
        <dbReference type="ARBA" id="ARBA00023082"/>
    </source>
</evidence>
<dbReference type="Proteomes" id="UP000006868">
    <property type="component" value="Plasmid pSC2"/>
</dbReference>
<dbReference type="GO" id="GO:0003677">
    <property type="term" value="F:DNA binding"/>
    <property type="evidence" value="ECO:0007669"/>
    <property type="project" value="UniProtKB-KW"/>
</dbReference>
<dbReference type="Gene3D" id="1.10.1740.10">
    <property type="match status" value="1"/>
</dbReference>
<dbReference type="AlphaFoldDB" id="E3ELA5"/>
<accession>E3ELA5</accession>
<dbReference type="InterPro" id="IPR039425">
    <property type="entry name" value="RNA_pol_sigma-70-like"/>
</dbReference>
<feature type="domain" description="RNA polymerase sigma-70 region 2" evidence="6">
    <location>
        <begin position="21"/>
        <end position="87"/>
    </location>
</feature>
<geneLocation type="plasmid" evidence="8 9">
    <name>pSC2</name>
</geneLocation>
<dbReference type="PANTHER" id="PTHR43133">
    <property type="entry name" value="RNA POLYMERASE ECF-TYPE SIGMA FACTO"/>
    <property type="match status" value="1"/>
</dbReference>
<dbReference type="InterPro" id="IPR013324">
    <property type="entry name" value="RNA_pol_sigma_r3/r4-like"/>
</dbReference>
<reference evidence="8 9" key="1">
    <citation type="journal article" date="2011" name="J. Bacteriol.">
        <title>Complete genome sequence of Paenibacillus polymyxa SC2, a strain of plant growth-promoting Rhizobacterium with broad-spectrum antimicrobial activity.</title>
        <authorList>
            <person name="Ma M."/>
            <person name="Wang C."/>
            <person name="Ding Y."/>
            <person name="Li L."/>
            <person name="Shen D."/>
            <person name="Jiang X."/>
            <person name="Guan D."/>
            <person name="Cao F."/>
            <person name="Chen H."/>
            <person name="Feng R."/>
            <person name="Wang X."/>
            <person name="Ge Y."/>
            <person name="Yao L."/>
            <person name="Bing X."/>
            <person name="Yang X."/>
            <person name="Li J."/>
            <person name="Du B."/>
        </authorList>
    </citation>
    <scope>NUCLEOTIDE SEQUENCE [LARGE SCALE GENOMIC DNA]</scope>
    <source>
        <strain evidence="8 9">SC2</strain>
        <plasmid evidence="9">pSC2</plasmid>
    </source>
</reference>
<keyword evidence="5" id="KW-0804">Transcription</keyword>
<evidence type="ECO:0000256" key="5">
    <source>
        <dbReference type="ARBA" id="ARBA00023163"/>
    </source>
</evidence>
<dbReference type="Pfam" id="PF04542">
    <property type="entry name" value="Sigma70_r2"/>
    <property type="match status" value="1"/>
</dbReference>
<dbReference type="RefSeq" id="WP_013386351.1">
    <property type="nucleotide sequence ID" value="NC_014628.2"/>
</dbReference>
<evidence type="ECO:0000259" key="7">
    <source>
        <dbReference type="Pfam" id="PF08281"/>
    </source>
</evidence>
<dbReference type="EMBL" id="CP002214">
    <property type="protein sequence ID" value="ADO59937.1"/>
    <property type="molecule type" value="Genomic_DNA"/>
</dbReference>
<name>E3ELA5_PAEPS</name>
<dbReference type="NCBIfam" id="TIGR02937">
    <property type="entry name" value="sigma70-ECF"/>
    <property type="match status" value="1"/>
</dbReference>
<dbReference type="SUPFAM" id="SSF88659">
    <property type="entry name" value="Sigma3 and sigma4 domains of RNA polymerase sigma factors"/>
    <property type="match status" value="1"/>
</dbReference>
<dbReference type="Pfam" id="PF08281">
    <property type="entry name" value="Sigma70_r4_2"/>
    <property type="match status" value="1"/>
</dbReference>
<evidence type="ECO:0000256" key="1">
    <source>
        <dbReference type="ARBA" id="ARBA00010641"/>
    </source>
</evidence>
<dbReference type="InterPro" id="IPR014284">
    <property type="entry name" value="RNA_pol_sigma-70_dom"/>
</dbReference>
<keyword evidence="4" id="KW-0238">DNA-binding</keyword>
<comment type="similarity">
    <text evidence="1">Belongs to the sigma-70 factor family. ECF subfamily.</text>
</comment>
<evidence type="ECO:0000259" key="6">
    <source>
        <dbReference type="Pfam" id="PF04542"/>
    </source>
</evidence>
<dbReference type="KEGG" id="ppm:PPSC2_28495"/>
<dbReference type="InterPro" id="IPR013249">
    <property type="entry name" value="RNA_pol_sigma70_r4_t2"/>
</dbReference>
<dbReference type="PANTHER" id="PTHR43133:SF8">
    <property type="entry name" value="RNA POLYMERASE SIGMA FACTOR HI_1459-RELATED"/>
    <property type="match status" value="1"/>
</dbReference>
<evidence type="ECO:0000313" key="8">
    <source>
        <dbReference type="EMBL" id="ADO59937.1"/>
    </source>
</evidence>
<keyword evidence="2" id="KW-0805">Transcription regulation</keyword>
<dbReference type="SUPFAM" id="SSF88946">
    <property type="entry name" value="Sigma2 domain of RNA polymerase sigma factors"/>
    <property type="match status" value="1"/>
</dbReference>
<evidence type="ECO:0000256" key="4">
    <source>
        <dbReference type="ARBA" id="ARBA00023125"/>
    </source>
</evidence>
<dbReference type="PATRIC" id="fig|886882.15.peg.6045"/>
<proteinExistence type="inferred from homology"/>
<organism evidence="8 9">
    <name type="scientific">Paenibacillus polymyxa (strain SC2)</name>
    <name type="common">Bacillus polymyxa</name>
    <dbReference type="NCBI Taxonomy" id="886882"/>
    <lineage>
        <taxon>Bacteria</taxon>
        <taxon>Bacillati</taxon>
        <taxon>Bacillota</taxon>
        <taxon>Bacilli</taxon>
        <taxon>Bacillales</taxon>
        <taxon>Paenibacillaceae</taxon>
        <taxon>Paenibacillus</taxon>
    </lineage>
</organism>
<feature type="domain" description="RNA polymerase sigma factor 70 region 4 type 2" evidence="7">
    <location>
        <begin position="117"/>
        <end position="165"/>
    </location>
</feature>
<dbReference type="InterPro" id="IPR007627">
    <property type="entry name" value="RNA_pol_sigma70_r2"/>
</dbReference>
<keyword evidence="3" id="KW-0731">Sigma factor</keyword>
<gene>
    <name evidence="8" type="ORF">PPSC2_28495</name>
</gene>
<dbReference type="Gene3D" id="1.10.10.10">
    <property type="entry name" value="Winged helix-like DNA-binding domain superfamily/Winged helix DNA-binding domain"/>
    <property type="match status" value="1"/>
</dbReference>
<protein>
    <submittedName>
        <fullName evidence="8">Uncharacterized protein</fullName>
    </submittedName>
</protein>
<dbReference type="eggNOG" id="COG1595">
    <property type="taxonomic scope" value="Bacteria"/>
</dbReference>
<dbReference type="GO" id="GO:0016987">
    <property type="term" value="F:sigma factor activity"/>
    <property type="evidence" value="ECO:0007669"/>
    <property type="project" value="UniProtKB-KW"/>
</dbReference>
<evidence type="ECO:0000313" key="9">
    <source>
        <dbReference type="Proteomes" id="UP000006868"/>
    </source>
</evidence>
<dbReference type="InterPro" id="IPR036388">
    <property type="entry name" value="WH-like_DNA-bd_sf"/>
</dbReference>
<sequence>MDALINQIKEGNTEALITLLKDLEPKITRMISYKVSNEQDVKDLTQEALVRIYRYIYKQDESKARLMTWVTQIAKNLCIDYYRKRYRQVLLLGDDELTLQSNEKMEMQMEKVEFSIELLNALDTLSEKHREAFIMRHLHDKSYDEIASKMKLPLNTIKSIIHRSRHTLRGLLSDYKMAG</sequence>
<dbReference type="GO" id="GO:0006352">
    <property type="term" value="P:DNA-templated transcription initiation"/>
    <property type="evidence" value="ECO:0007669"/>
    <property type="project" value="InterPro"/>
</dbReference>
<dbReference type="InterPro" id="IPR013325">
    <property type="entry name" value="RNA_pol_sigma_r2"/>
</dbReference>
<keyword evidence="8" id="KW-0614">Plasmid</keyword>